<reference evidence="6 7" key="1">
    <citation type="submission" date="2019-01" db="EMBL/GenBank/DDBJ databases">
        <title>Litorilituus lipolytica sp. nov., isolated from intertidal sand of the Yellow Sea in China.</title>
        <authorList>
            <person name="Liu A."/>
        </authorList>
    </citation>
    <scope>NUCLEOTIDE SEQUENCE [LARGE SCALE GENOMIC DNA]</scope>
    <source>
        <strain evidence="6 7">RZ04</strain>
    </source>
</reference>
<name>A0A502L1Y9_9GAMM</name>
<dbReference type="PANTHER" id="PTHR11122:SF13">
    <property type="entry name" value="GLUCOSE-6-PHOSPHATE 1-EPIMERASE"/>
    <property type="match status" value="1"/>
</dbReference>
<evidence type="ECO:0000256" key="4">
    <source>
        <dbReference type="PIRNR" id="PIRNR016020"/>
    </source>
</evidence>
<comment type="caution">
    <text evidence="6">The sequence shown here is derived from an EMBL/GenBank/DDBJ whole genome shotgun (WGS) entry which is preliminary data.</text>
</comment>
<protein>
    <recommendedName>
        <fullName evidence="4">Putative glucose-6-phosphate 1-epimerase</fullName>
        <ecNumber evidence="4">5.1.3.15</ecNumber>
    </recommendedName>
</protein>
<sequence length="300" mass="33619">MSKIILENPWATISQSQLANDIDVININHKLCQAKVSLYGGQVLSFIPKNQQDLFWLSETSAYEIGKAIRGGIPLCWPWFGANDKQSPESAKTSPAGNHGFARQVVWQLDNVEVTSEQVVIDIVFQGEKQHSMWPNAFQLKQTLCFGSHFEQILTMHNLSAQDAEYTSALHSYFNVSSPLFISIKELEQAAFFDKLSGKNKTKQPIAHCVGPIDRVYEFSKAVKLIDSKWQRSISIESNASQWVLWNPGEDIANSMADIHPKGEQNFVCLEAAQTTWQNLPAGKSAKLRQKITVQPLVNS</sequence>
<dbReference type="Pfam" id="PF01263">
    <property type="entry name" value="Aldose_epim"/>
    <property type="match status" value="1"/>
</dbReference>
<dbReference type="InterPro" id="IPR025532">
    <property type="entry name" value="G6P_1-epimerase"/>
</dbReference>
<proteinExistence type="inferred from homology"/>
<dbReference type="GO" id="GO:0047938">
    <property type="term" value="F:glucose-6-phosphate 1-epimerase activity"/>
    <property type="evidence" value="ECO:0007669"/>
    <property type="project" value="UniProtKB-UniRule"/>
</dbReference>
<feature type="active site" evidence="5">
    <location>
        <position position="271"/>
    </location>
</feature>
<dbReference type="AlphaFoldDB" id="A0A502L1Y9"/>
<comment type="catalytic activity">
    <reaction evidence="1">
        <text>alpha-D-glucose 6-phosphate = beta-D-glucose 6-phosphate</text>
        <dbReference type="Rhea" id="RHEA:16249"/>
        <dbReference type="ChEBI" id="CHEBI:58225"/>
        <dbReference type="ChEBI" id="CHEBI:58247"/>
        <dbReference type="EC" id="5.1.3.15"/>
    </reaction>
</comment>
<dbReference type="OrthoDB" id="9790727at2"/>
<dbReference type="SUPFAM" id="SSF74650">
    <property type="entry name" value="Galactose mutarotase-like"/>
    <property type="match status" value="1"/>
</dbReference>
<dbReference type="EC" id="5.1.3.15" evidence="4"/>
<evidence type="ECO:0000313" key="7">
    <source>
        <dbReference type="Proteomes" id="UP000315303"/>
    </source>
</evidence>
<evidence type="ECO:0000256" key="3">
    <source>
        <dbReference type="ARBA" id="ARBA00023235"/>
    </source>
</evidence>
<dbReference type="RefSeq" id="WP_140602612.1">
    <property type="nucleotide sequence ID" value="NZ_SAWY01000012.1"/>
</dbReference>
<dbReference type="InterPro" id="IPR008183">
    <property type="entry name" value="Aldose_1/G6P_1-epimerase"/>
</dbReference>
<feature type="active site" evidence="5">
    <location>
        <position position="171"/>
    </location>
</feature>
<dbReference type="EMBL" id="SAWY01000012">
    <property type="protein sequence ID" value="TPH16505.1"/>
    <property type="molecule type" value="Genomic_DNA"/>
</dbReference>
<evidence type="ECO:0000256" key="1">
    <source>
        <dbReference type="ARBA" id="ARBA00001096"/>
    </source>
</evidence>
<dbReference type="CDD" id="cd09020">
    <property type="entry name" value="D-hex-6-P-epi_like"/>
    <property type="match status" value="1"/>
</dbReference>
<dbReference type="PIRSF" id="PIRSF016020">
    <property type="entry name" value="PHexose_mutarotase"/>
    <property type="match status" value="1"/>
</dbReference>
<dbReference type="GO" id="GO:0030246">
    <property type="term" value="F:carbohydrate binding"/>
    <property type="evidence" value="ECO:0007669"/>
    <property type="project" value="UniProtKB-UniRule"/>
</dbReference>
<keyword evidence="3 4" id="KW-0413">Isomerase</keyword>
<dbReference type="InterPro" id="IPR014718">
    <property type="entry name" value="GH-type_carb-bd"/>
</dbReference>
<gene>
    <name evidence="6" type="ORF">EPA86_06470</name>
</gene>
<evidence type="ECO:0000313" key="6">
    <source>
        <dbReference type="EMBL" id="TPH16505.1"/>
    </source>
</evidence>
<evidence type="ECO:0000256" key="5">
    <source>
        <dbReference type="PIRSR" id="PIRSR016020-1"/>
    </source>
</evidence>
<dbReference type="GO" id="GO:0005975">
    <property type="term" value="P:carbohydrate metabolic process"/>
    <property type="evidence" value="ECO:0007669"/>
    <property type="project" value="InterPro"/>
</dbReference>
<dbReference type="InterPro" id="IPR011013">
    <property type="entry name" value="Gal_mutarotase_sf_dom"/>
</dbReference>
<dbReference type="PANTHER" id="PTHR11122">
    <property type="entry name" value="APOSPORY-ASSOCIATED PROTEIN C-RELATED"/>
    <property type="match status" value="1"/>
</dbReference>
<keyword evidence="7" id="KW-1185">Reference proteome</keyword>
<organism evidence="6 7">
    <name type="scientific">Litorilituus lipolyticus</name>
    <dbReference type="NCBI Taxonomy" id="2491017"/>
    <lineage>
        <taxon>Bacteria</taxon>
        <taxon>Pseudomonadati</taxon>
        <taxon>Pseudomonadota</taxon>
        <taxon>Gammaproteobacteria</taxon>
        <taxon>Alteromonadales</taxon>
        <taxon>Colwelliaceae</taxon>
        <taxon>Litorilituus</taxon>
    </lineage>
</organism>
<dbReference type="Proteomes" id="UP000315303">
    <property type="component" value="Unassembled WGS sequence"/>
</dbReference>
<dbReference type="Gene3D" id="2.70.98.10">
    <property type="match status" value="1"/>
</dbReference>
<evidence type="ECO:0000256" key="2">
    <source>
        <dbReference type="ARBA" id="ARBA00005866"/>
    </source>
</evidence>
<comment type="similarity">
    <text evidence="2 4">Belongs to the glucose-6-phosphate 1-epimerase family.</text>
</comment>
<accession>A0A502L1Y9</accession>